<evidence type="ECO:0000256" key="4">
    <source>
        <dbReference type="ARBA" id="ARBA00022729"/>
    </source>
</evidence>
<reference evidence="10 11" key="1">
    <citation type="journal article" date="2012" name="Front. Microbiol.">
        <title>Redundancy and modularity in membrane-associated dissimilatory nitrate reduction in Bacillus.</title>
        <authorList>
            <person name="Heylen K."/>
            <person name="Keltjens J."/>
        </authorList>
    </citation>
    <scope>NUCLEOTIDE SEQUENCE [LARGE SCALE GENOMIC DNA]</scope>
    <source>
        <strain evidence="11">LMG 21833T</strain>
    </source>
</reference>
<evidence type="ECO:0000256" key="1">
    <source>
        <dbReference type="ARBA" id="ARBA00004635"/>
    </source>
</evidence>
<dbReference type="GO" id="GO:0009847">
    <property type="term" value="P:spore germination"/>
    <property type="evidence" value="ECO:0007669"/>
    <property type="project" value="InterPro"/>
</dbReference>
<accession>K6C623</accession>
<evidence type="ECO:0000259" key="8">
    <source>
        <dbReference type="Pfam" id="PF05504"/>
    </source>
</evidence>
<keyword evidence="7" id="KW-0449">Lipoprotein</keyword>
<evidence type="ECO:0000313" key="11">
    <source>
        <dbReference type="Proteomes" id="UP000006316"/>
    </source>
</evidence>
<dbReference type="OrthoDB" id="9816067at2"/>
<dbReference type="AlphaFoldDB" id="K6C623"/>
<keyword evidence="5" id="KW-0472">Membrane</keyword>
<dbReference type="PATRIC" id="fig|1117379.3.peg.3242"/>
<feature type="domain" description="Spore germination protein N-terminal" evidence="9">
    <location>
        <begin position="26"/>
        <end position="200"/>
    </location>
</feature>
<dbReference type="InterPro" id="IPR038501">
    <property type="entry name" value="Spore_GerAC_C_sf"/>
</dbReference>
<dbReference type="Gene3D" id="3.30.300.210">
    <property type="entry name" value="Nutrient germinant receptor protein C, domain 3"/>
    <property type="match status" value="1"/>
</dbReference>
<keyword evidence="3" id="KW-0309">Germination</keyword>
<dbReference type="Pfam" id="PF05504">
    <property type="entry name" value="Spore_GerAC"/>
    <property type="match status" value="1"/>
</dbReference>
<dbReference type="eggNOG" id="ENOG502Z9N7">
    <property type="taxonomic scope" value="Bacteria"/>
</dbReference>
<evidence type="ECO:0000256" key="6">
    <source>
        <dbReference type="ARBA" id="ARBA00023139"/>
    </source>
</evidence>
<evidence type="ECO:0000259" key="9">
    <source>
        <dbReference type="Pfam" id="PF25198"/>
    </source>
</evidence>
<dbReference type="EMBL" id="AJLS01000115">
    <property type="protein sequence ID" value="EKN66555.1"/>
    <property type="molecule type" value="Genomic_DNA"/>
</dbReference>
<evidence type="ECO:0000256" key="5">
    <source>
        <dbReference type="ARBA" id="ARBA00023136"/>
    </source>
</evidence>
<evidence type="ECO:0000313" key="10">
    <source>
        <dbReference type="EMBL" id="EKN66555.1"/>
    </source>
</evidence>
<gene>
    <name evidence="10" type="ORF">BABA_15637</name>
</gene>
<evidence type="ECO:0000256" key="3">
    <source>
        <dbReference type="ARBA" id="ARBA00022544"/>
    </source>
</evidence>
<keyword evidence="11" id="KW-1185">Reference proteome</keyword>
<comment type="caution">
    <text evidence="10">The sequence shown here is derived from an EMBL/GenBank/DDBJ whole genome shotgun (WGS) entry which is preliminary data.</text>
</comment>
<dbReference type="Proteomes" id="UP000006316">
    <property type="component" value="Unassembled WGS sequence"/>
</dbReference>
<keyword evidence="4" id="KW-0732">Signal</keyword>
<sequence length="394" mass="44374">MSWLIRSVKFILILCLTSFFLTGCWDRAEVNDLALILAAGIDKGKKNNIELSAQIFIPRAPQGGQQSGMSSGGSTGQSFVRSAEGETIADAMARLQEELTREIFWGQNEVLIIGETLAKEGISDHIDFWIRHSEPRIRADVFVSKGRSKTVLEAMPELERYTSKQLRKMVKTHIGVKVTVKDLSQMLSGASDAAVLPWVENLDPSMMDSKKAIPIINGAAIFKEGKMVGRLDDKQTRGILWPKNEIQSGVITISFKNEPGYISLNLLRSHSELIPTIKNGKWGMHMKSNVDLEVIQNTTTLNLFDPKVRKKAEQKVGLEIEQRERLAFSIVKKELHADIFGFADEFQREYPQIWKQKEDKWDEIFPKVAISFGTKVNISRTGLATEKRKTGVER</sequence>
<keyword evidence="6" id="KW-0564">Palmitate</keyword>
<comment type="subcellular location">
    <subcellularLocation>
        <location evidence="1">Membrane</location>
        <topology evidence="1">Lipid-anchor</topology>
    </subcellularLocation>
</comment>
<dbReference type="NCBIfam" id="TIGR02887">
    <property type="entry name" value="spore_ger_x_C"/>
    <property type="match status" value="1"/>
</dbReference>
<proteinExistence type="inferred from homology"/>
<dbReference type="Pfam" id="PF25198">
    <property type="entry name" value="Spore_GerAC_N"/>
    <property type="match status" value="1"/>
</dbReference>
<dbReference type="STRING" id="1117379.BABA_15637"/>
<name>K6C623_9BACI</name>
<dbReference type="InterPro" id="IPR046953">
    <property type="entry name" value="Spore_GerAC-like_C"/>
</dbReference>
<dbReference type="GO" id="GO:0016020">
    <property type="term" value="C:membrane"/>
    <property type="evidence" value="ECO:0007669"/>
    <property type="project" value="UniProtKB-SubCell"/>
</dbReference>
<dbReference type="PANTHER" id="PTHR35789:SF1">
    <property type="entry name" value="SPORE GERMINATION PROTEIN B3"/>
    <property type="match status" value="1"/>
</dbReference>
<dbReference type="InterPro" id="IPR008844">
    <property type="entry name" value="Spore_GerAC-like"/>
</dbReference>
<feature type="domain" description="Spore germination GerAC-like C-terminal" evidence="8">
    <location>
        <begin position="217"/>
        <end position="382"/>
    </location>
</feature>
<dbReference type="Gene3D" id="6.20.190.10">
    <property type="entry name" value="Nutrient germinant receptor protein C, domain 1"/>
    <property type="match status" value="1"/>
</dbReference>
<evidence type="ECO:0000256" key="2">
    <source>
        <dbReference type="ARBA" id="ARBA00007886"/>
    </source>
</evidence>
<organism evidence="10 11">
    <name type="scientific">Neobacillus bataviensis LMG 21833</name>
    <dbReference type="NCBI Taxonomy" id="1117379"/>
    <lineage>
        <taxon>Bacteria</taxon>
        <taxon>Bacillati</taxon>
        <taxon>Bacillota</taxon>
        <taxon>Bacilli</taxon>
        <taxon>Bacillales</taxon>
        <taxon>Bacillaceae</taxon>
        <taxon>Neobacillus</taxon>
    </lineage>
</organism>
<dbReference type="PROSITE" id="PS51257">
    <property type="entry name" value="PROKAR_LIPOPROTEIN"/>
    <property type="match status" value="1"/>
</dbReference>
<comment type="similarity">
    <text evidence="2">Belongs to the GerABKC lipoprotein family.</text>
</comment>
<evidence type="ECO:0000256" key="7">
    <source>
        <dbReference type="ARBA" id="ARBA00023288"/>
    </source>
</evidence>
<dbReference type="InterPro" id="IPR057336">
    <property type="entry name" value="GerAC_N"/>
</dbReference>
<protein>
    <submittedName>
        <fullName evidence="10">Germination protein, Ger(X)C family</fullName>
    </submittedName>
</protein>
<dbReference type="RefSeq" id="WP_007086123.1">
    <property type="nucleotide sequence ID" value="NZ_AJLS01000115.1"/>
</dbReference>
<dbReference type="PANTHER" id="PTHR35789">
    <property type="entry name" value="SPORE GERMINATION PROTEIN B3"/>
    <property type="match status" value="1"/>
</dbReference>